<gene>
    <name evidence="4" type="ORF">ACETWP_00455</name>
</gene>
<dbReference type="Proteomes" id="UP001575652">
    <property type="component" value="Unassembled WGS sequence"/>
</dbReference>
<dbReference type="GO" id="GO:0003677">
    <property type="term" value="F:DNA binding"/>
    <property type="evidence" value="ECO:0007669"/>
    <property type="project" value="UniProtKB-KW"/>
</dbReference>
<dbReference type="PROSITE" id="PS50935">
    <property type="entry name" value="SSB"/>
    <property type="match status" value="1"/>
</dbReference>
<evidence type="ECO:0000313" key="4">
    <source>
        <dbReference type="EMBL" id="MFB0833051.1"/>
    </source>
</evidence>
<keyword evidence="5" id="KW-1185">Reference proteome</keyword>
<sequence>MEDTMKERITVRGFVATEPEQIVVNETMMISSFRIAATARRLDRETNSWQDDHTNWFTVKAFRDTARNVLACVHKGEPVVVTGQLKVSGFQRDDGTRGTNVEIEADALGHDIAWGTTKLVRTRLPRADREGAPSAGAAPRHEGEDVDTGTGELGPAAGTDPWAGSGIGAPGESSDSAGTADEEDSQDPRDADAA</sequence>
<reference evidence="4 5" key="1">
    <citation type="submission" date="2024-09" db="EMBL/GenBank/DDBJ databases">
        <authorList>
            <person name="Salinas-Garcia M.A."/>
            <person name="Prieme A."/>
        </authorList>
    </citation>
    <scope>NUCLEOTIDE SEQUENCE [LARGE SCALE GENOMIC DNA]</scope>
    <source>
        <strain evidence="4 5">DSM 21081</strain>
    </source>
</reference>
<dbReference type="EMBL" id="JBHDLJ010000001">
    <property type="protein sequence ID" value="MFB0833051.1"/>
    <property type="molecule type" value="Genomic_DNA"/>
</dbReference>
<dbReference type="SUPFAM" id="SSF50249">
    <property type="entry name" value="Nucleic acid-binding proteins"/>
    <property type="match status" value="1"/>
</dbReference>
<proteinExistence type="predicted"/>
<name>A0ABV4UJH7_9MICC</name>
<dbReference type="Gene3D" id="2.40.50.140">
    <property type="entry name" value="Nucleic acid-binding proteins"/>
    <property type="match status" value="1"/>
</dbReference>
<dbReference type="RefSeq" id="WP_373970220.1">
    <property type="nucleotide sequence ID" value="NZ_JBHDLJ010000001.1"/>
</dbReference>
<dbReference type="Pfam" id="PF00436">
    <property type="entry name" value="SSB"/>
    <property type="match status" value="1"/>
</dbReference>
<dbReference type="InterPro" id="IPR012340">
    <property type="entry name" value="NA-bd_OB-fold"/>
</dbReference>
<comment type="caution">
    <text evidence="4">The sequence shown here is derived from an EMBL/GenBank/DDBJ whole genome shotgun (WGS) entry which is preliminary data.</text>
</comment>
<organism evidence="4 5">
    <name type="scientific">Arthrobacter halodurans</name>
    <dbReference type="NCBI Taxonomy" id="516699"/>
    <lineage>
        <taxon>Bacteria</taxon>
        <taxon>Bacillati</taxon>
        <taxon>Actinomycetota</taxon>
        <taxon>Actinomycetes</taxon>
        <taxon>Micrococcales</taxon>
        <taxon>Micrococcaceae</taxon>
        <taxon>Arthrobacter</taxon>
    </lineage>
</organism>
<keyword evidence="1 2" id="KW-0238">DNA-binding</keyword>
<evidence type="ECO:0000256" key="1">
    <source>
        <dbReference type="ARBA" id="ARBA00023125"/>
    </source>
</evidence>
<feature type="region of interest" description="Disordered" evidence="3">
    <location>
        <begin position="124"/>
        <end position="194"/>
    </location>
</feature>
<evidence type="ECO:0000256" key="2">
    <source>
        <dbReference type="PROSITE-ProRule" id="PRU00252"/>
    </source>
</evidence>
<protein>
    <submittedName>
        <fullName evidence="4">Single-stranded DNA-binding protein</fullName>
    </submittedName>
</protein>
<dbReference type="CDD" id="cd04496">
    <property type="entry name" value="SSB_OBF"/>
    <property type="match status" value="1"/>
</dbReference>
<dbReference type="InterPro" id="IPR000424">
    <property type="entry name" value="Primosome_PriB/ssb"/>
</dbReference>
<evidence type="ECO:0000256" key="3">
    <source>
        <dbReference type="SAM" id="MobiDB-lite"/>
    </source>
</evidence>
<accession>A0ABV4UJH7</accession>
<evidence type="ECO:0000313" key="5">
    <source>
        <dbReference type="Proteomes" id="UP001575652"/>
    </source>
</evidence>